<dbReference type="Proteomes" id="UP000017148">
    <property type="component" value="Unassembled WGS sequence"/>
</dbReference>
<dbReference type="AlphaFoldDB" id="U7D6N9"/>
<keyword evidence="1" id="KW-1133">Transmembrane helix</keyword>
<organism evidence="2 3">
    <name type="scientific">Chitinivibrio alkaliphilus ACht1</name>
    <dbReference type="NCBI Taxonomy" id="1313304"/>
    <lineage>
        <taxon>Bacteria</taxon>
        <taxon>Pseudomonadati</taxon>
        <taxon>Fibrobacterota</taxon>
        <taxon>Chitinivibrionia</taxon>
        <taxon>Chitinivibrionales</taxon>
        <taxon>Chitinivibrionaceae</taxon>
        <taxon>Chitinivibrio</taxon>
    </lineage>
</organism>
<feature type="transmembrane region" description="Helical" evidence="1">
    <location>
        <begin position="57"/>
        <end position="79"/>
    </location>
</feature>
<evidence type="ECO:0000313" key="2">
    <source>
        <dbReference type="EMBL" id="ERP31236.1"/>
    </source>
</evidence>
<evidence type="ECO:0008006" key="4">
    <source>
        <dbReference type="Google" id="ProtNLM"/>
    </source>
</evidence>
<keyword evidence="1" id="KW-0472">Membrane</keyword>
<dbReference type="EMBL" id="ASJR01000016">
    <property type="protein sequence ID" value="ERP31236.1"/>
    <property type="molecule type" value="Genomic_DNA"/>
</dbReference>
<sequence>MKKQNKRRSYVVYPRIQFPLAGVVIITAGGSFLISALLLSAYFLMHFTPRLVYPINHQLMLLLGMGFCVLLVVISYLLFKFSHRVVGPVIKLQRALHALSENPGAAEPIAFRRKDFFTQTAVSYNQICQYCKERERIRREMRSVIEKINQDKLSVKEGGILLEKLYNTDADLI</sequence>
<proteinExistence type="predicted"/>
<evidence type="ECO:0000256" key="1">
    <source>
        <dbReference type="SAM" id="Phobius"/>
    </source>
</evidence>
<name>U7D6N9_9BACT</name>
<keyword evidence="3" id="KW-1185">Reference proteome</keyword>
<comment type="caution">
    <text evidence="2">The sequence shown here is derived from an EMBL/GenBank/DDBJ whole genome shotgun (WGS) entry which is preliminary data.</text>
</comment>
<gene>
    <name evidence="2" type="ORF">CALK_1853</name>
</gene>
<feature type="transmembrane region" description="Helical" evidence="1">
    <location>
        <begin position="20"/>
        <end position="45"/>
    </location>
</feature>
<dbReference type="OrthoDB" id="270597at2"/>
<evidence type="ECO:0000313" key="3">
    <source>
        <dbReference type="Proteomes" id="UP000017148"/>
    </source>
</evidence>
<accession>U7D6N9</accession>
<dbReference type="STRING" id="1313304.CALK_1853"/>
<keyword evidence="1" id="KW-0812">Transmembrane</keyword>
<reference evidence="2 3" key="1">
    <citation type="journal article" date="2013" name="Environ. Microbiol.">
        <title>Genome analysis of Chitinivibrio alkaliphilus gen. nov., sp. nov., a novel extremely haloalkaliphilic anaerobic chitinolytic bacterium from the candidate phylum Termite Group 3.</title>
        <authorList>
            <person name="Sorokin D.Y."/>
            <person name="Gumerov V.M."/>
            <person name="Rakitin A.L."/>
            <person name="Beletsky A.V."/>
            <person name="Damste J.S."/>
            <person name="Muyzer G."/>
            <person name="Mardanov A.V."/>
            <person name="Ravin N.V."/>
        </authorList>
    </citation>
    <scope>NUCLEOTIDE SEQUENCE [LARGE SCALE GENOMIC DNA]</scope>
    <source>
        <strain evidence="2 3">ACht1</strain>
    </source>
</reference>
<protein>
    <recommendedName>
        <fullName evidence="4">HAMP domain-containing protein</fullName>
    </recommendedName>
</protein>
<dbReference type="RefSeq" id="WP_022637283.1">
    <property type="nucleotide sequence ID" value="NZ_ASJR01000016.1"/>
</dbReference>